<sequence length="215" mass="23401">MNISESPAGTQQQSQPRRLGRLKGLAVMAVVGLPMVAASLIYHTGVGMPTGTSNKGELLQPATPVTELALVDSALQPLDLTGEIQADAKWRYVILGGDHCDAQCEDVLYTTRQVHVRLGEKARRVERIFLTTSELPQAQREKIQSEHPRLQIAHTSAADLSALLRNTSHAGLLDQGPSSLLVDQQGFAMMVYRAGTSGGDLLKDIKKLLKYSYEK</sequence>
<reference evidence="2 3" key="1">
    <citation type="submission" date="2023-04" db="EMBL/GenBank/DDBJ databases">
        <title>Marinobulbifer ophiurae gen. nov., sp. Nov., isolate from tissue of brittle star Ophioplocus japonicus.</title>
        <authorList>
            <person name="Kawano K."/>
            <person name="Sawayama S."/>
            <person name="Nakagawa S."/>
        </authorList>
    </citation>
    <scope>NUCLEOTIDE SEQUENCE [LARGE SCALE GENOMIC DNA]</scope>
    <source>
        <strain evidence="2 3">NKW57</strain>
    </source>
</reference>
<keyword evidence="1" id="KW-0812">Transmembrane</keyword>
<feature type="transmembrane region" description="Helical" evidence="1">
    <location>
        <begin position="25"/>
        <end position="45"/>
    </location>
</feature>
<gene>
    <name evidence="2" type="ORF">MNKW57_03270</name>
</gene>
<name>A0ABQ6LV76_9GAMM</name>
<proteinExistence type="predicted"/>
<evidence type="ECO:0008006" key="4">
    <source>
        <dbReference type="Google" id="ProtNLM"/>
    </source>
</evidence>
<accession>A0ABQ6LV76</accession>
<comment type="caution">
    <text evidence="2">The sequence shown here is derived from an EMBL/GenBank/DDBJ whole genome shotgun (WGS) entry which is preliminary data.</text>
</comment>
<evidence type="ECO:0000313" key="2">
    <source>
        <dbReference type="EMBL" id="GMG86006.1"/>
    </source>
</evidence>
<evidence type="ECO:0000256" key="1">
    <source>
        <dbReference type="SAM" id="Phobius"/>
    </source>
</evidence>
<dbReference type="Gene3D" id="3.40.30.10">
    <property type="entry name" value="Glutaredoxin"/>
    <property type="match status" value="1"/>
</dbReference>
<organism evidence="2 3">
    <name type="scientific">Biformimicrobium ophioploci</name>
    <dbReference type="NCBI Taxonomy" id="3036711"/>
    <lineage>
        <taxon>Bacteria</taxon>
        <taxon>Pseudomonadati</taxon>
        <taxon>Pseudomonadota</taxon>
        <taxon>Gammaproteobacteria</taxon>
        <taxon>Cellvibrionales</taxon>
        <taxon>Microbulbiferaceae</taxon>
        <taxon>Biformimicrobium</taxon>
    </lineage>
</organism>
<dbReference type="EMBL" id="BSYJ01000001">
    <property type="protein sequence ID" value="GMG86006.1"/>
    <property type="molecule type" value="Genomic_DNA"/>
</dbReference>
<keyword evidence="3" id="KW-1185">Reference proteome</keyword>
<dbReference type="InterPro" id="IPR036249">
    <property type="entry name" value="Thioredoxin-like_sf"/>
</dbReference>
<evidence type="ECO:0000313" key="3">
    <source>
        <dbReference type="Proteomes" id="UP001224392"/>
    </source>
</evidence>
<dbReference type="RefSeq" id="WP_285762522.1">
    <property type="nucleotide sequence ID" value="NZ_BSYJ01000001.1"/>
</dbReference>
<dbReference type="SUPFAM" id="SSF52833">
    <property type="entry name" value="Thioredoxin-like"/>
    <property type="match status" value="1"/>
</dbReference>
<keyword evidence="1" id="KW-1133">Transmembrane helix</keyword>
<dbReference type="Proteomes" id="UP001224392">
    <property type="component" value="Unassembled WGS sequence"/>
</dbReference>
<keyword evidence="1" id="KW-0472">Membrane</keyword>
<protein>
    <recommendedName>
        <fullName evidence="4">Thioredoxin domain-containing protein</fullName>
    </recommendedName>
</protein>